<evidence type="ECO:0000313" key="1">
    <source>
        <dbReference type="EMBL" id="KAG5578430.1"/>
    </source>
</evidence>
<evidence type="ECO:0000313" key="2">
    <source>
        <dbReference type="Proteomes" id="UP000824120"/>
    </source>
</evidence>
<dbReference type="AlphaFoldDB" id="A0A9J5WU03"/>
<reference evidence="1 2" key="1">
    <citation type="submission" date="2020-09" db="EMBL/GenBank/DDBJ databases">
        <title>De no assembly of potato wild relative species, Solanum commersonii.</title>
        <authorList>
            <person name="Cho K."/>
        </authorList>
    </citation>
    <scope>NUCLEOTIDE SEQUENCE [LARGE SCALE GENOMIC DNA]</scope>
    <source>
        <strain evidence="1">LZ3.2</strain>
        <tissue evidence="1">Leaf</tissue>
    </source>
</reference>
<gene>
    <name evidence="1" type="ORF">H5410_058564</name>
</gene>
<accession>A0A9J5WU03</accession>
<sequence length="128" mass="14925">MPASIIYSMLYLIDLKFDATALLHQFYGFDVQKALSRRVQPKFSIPASPDGKKLTCEKGLKFNFRCFQVSAVLIPEVFWDERQSYDYMDSQPDINARVRASNFSGRLNYLKKMDATLLHTVARWRETF</sequence>
<dbReference type="OrthoDB" id="10449534at2759"/>
<dbReference type="Proteomes" id="UP000824120">
    <property type="component" value="Chromosome 11"/>
</dbReference>
<dbReference type="EMBL" id="JACXVP010000011">
    <property type="protein sequence ID" value="KAG5578430.1"/>
    <property type="molecule type" value="Genomic_DNA"/>
</dbReference>
<organism evidence="1 2">
    <name type="scientific">Solanum commersonii</name>
    <name type="common">Commerson's wild potato</name>
    <name type="synonym">Commerson's nightshade</name>
    <dbReference type="NCBI Taxonomy" id="4109"/>
    <lineage>
        <taxon>Eukaryota</taxon>
        <taxon>Viridiplantae</taxon>
        <taxon>Streptophyta</taxon>
        <taxon>Embryophyta</taxon>
        <taxon>Tracheophyta</taxon>
        <taxon>Spermatophyta</taxon>
        <taxon>Magnoliopsida</taxon>
        <taxon>eudicotyledons</taxon>
        <taxon>Gunneridae</taxon>
        <taxon>Pentapetalae</taxon>
        <taxon>asterids</taxon>
        <taxon>lamiids</taxon>
        <taxon>Solanales</taxon>
        <taxon>Solanaceae</taxon>
        <taxon>Solanoideae</taxon>
        <taxon>Solaneae</taxon>
        <taxon>Solanum</taxon>
    </lineage>
</organism>
<comment type="caution">
    <text evidence="1">The sequence shown here is derived from an EMBL/GenBank/DDBJ whole genome shotgun (WGS) entry which is preliminary data.</text>
</comment>
<protein>
    <submittedName>
        <fullName evidence="1">Uncharacterized protein</fullName>
    </submittedName>
</protein>
<name>A0A9J5WU03_SOLCO</name>
<proteinExistence type="predicted"/>
<keyword evidence="2" id="KW-1185">Reference proteome</keyword>